<dbReference type="Gene3D" id="3.40.50.10330">
    <property type="entry name" value="Probable inorganic polyphosphate/atp-NAD kinase, domain 1"/>
    <property type="match status" value="1"/>
</dbReference>
<sequence length="511" mass="57020">MMNGGVRELMVLDLYAGSRSCRLSYTDEAVQWSYDGTPPPAPPTTAGATQKGSTTAANHRQQQPQQKQQHKPPPKQEQFHERYRQLNTNGAPPPPPPPPPPSPPPPLPPKPTKRNKGVDDSEDCGGYVPFHEVIAVVECEEAFVRGNERSTNGSKRSASVHPLFVVQKEACSQLETNGNYSQTVTDRTYQDDRECSFTLYYIKHYSGEMLGMASVTFQGPARLNKKFAKAVRDRMTISQNRPKHLLAFVSPKSGKNKGVKIFHNNVLPIFELAGIKVTELITERQRHAVDHLQTFGGDGMYSEVMNGLVLRTQKDAGVDPNRPGVHMHPCNLPIGIIPAVTIFVSMIKHAFYKMNVQYIQECDTNQEENKFSDSNSPNIDDVKMSNLSGDFHSVESWVVTLVKDGEDLTPMFGDSAGTVVVISKCGRLQHLKYLKELYKMKSVCYENNFIKMAKTLTYHIRFHQNSSDTPKTYLNCDGNAITAPSNDFSISVLQNVVSLFGKEPEMTITKL</sequence>
<dbReference type="AlphaFoldDB" id="A0AA36BXN8"/>
<evidence type="ECO:0000313" key="3">
    <source>
        <dbReference type="EMBL" id="CAI9742561.1"/>
    </source>
</evidence>
<organism evidence="3 4">
    <name type="scientific">Octopus vulgaris</name>
    <name type="common">Common octopus</name>
    <dbReference type="NCBI Taxonomy" id="6645"/>
    <lineage>
        <taxon>Eukaryota</taxon>
        <taxon>Metazoa</taxon>
        <taxon>Spiralia</taxon>
        <taxon>Lophotrochozoa</taxon>
        <taxon>Mollusca</taxon>
        <taxon>Cephalopoda</taxon>
        <taxon>Coleoidea</taxon>
        <taxon>Octopodiformes</taxon>
        <taxon>Octopoda</taxon>
        <taxon>Incirrata</taxon>
        <taxon>Octopodidae</taxon>
        <taxon>Octopus</taxon>
    </lineage>
</organism>
<dbReference type="EMBL" id="OX597841">
    <property type="protein sequence ID" value="CAI9742561.1"/>
    <property type="molecule type" value="Genomic_DNA"/>
</dbReference>
<keyword evidence="4" id="KW-1185">Reference proteome</keyword>
<dbReference type="PROSITE" id="PS50146">
    <property type="entry name" value="DAGK"/>
    <property type="match status" value="1"/>
</dbReference>
<evidence type="ECO:0000313" key="4">
    <source>
        <dbReference type="Proteomes" id="UP001162480"/>
    </source>
</evidence>
<dbReference type="PANTHER" id="PTHR12358">
    <property type="entry name" value="SPHINGOSINE KINASE"/>
    <property type="match status" value="1"/>
</dbReference>
<feature type="compositionally biased region" description="Pro residues" evidence="1">
    <location>
        <begin position="91"/>
        <end position="110"/>
    </location>
</feature>
<dbReference type="InterPro" id="IPR001206">
    <property type="entry name" value="Diacylglycerol_kinase_cat_dom"/>
</dbReference>
<evidence type="ECO:0000256" key="1">
    <source>
        <dbReference type="SAM" id="MobiDB-lite"/>
    </source>
</evidence>
<evidence type="ECO:0000259" key="2">
    <source>
        <dbReference type="PROSITE" id="PS50146"/>
    </source>
</evidence>
<feature type="region of interest" description="Disordered" evidence="1">
    <location>
        <begin position="33"/>
        <end position="125"/>
    </location>
</feature>
<dbReference type="InterPro" id="IPR016064">
    <property type="entry name" value="NAD/diacylglycerol_kinase_sf"/>
</dbReference>
<dbReference type="Proteomes" id="UP001162480">
    <property type="component" value="Chromosome 28"/>
</dbReference>
<feature type="compositionally biased region" description="Polar residues" evidence="1">
    <location>
        <begin position="50"/>
        <end position="60"/>
    </location>
</feature>
<dbReference type="GO" id="GO:0001729">
    <property type="term" value="F:ceramide kinase activity"/>
    <property type="evidence" value="ECO:0007669"/>
    <property type="project" value="TreeGrafter"/>
</dbReference>
<dbReference type="Gene3D" id="2.60.200.40">
    <property type="match status" value="1"/>
</dbReference>
<accession>A0AA36BXN8</accession>
<proteinExistence type="predicted"/>
<dbReference type="InterPro" id="IPR050187">
    <property type="entry name" value="Lipid_Phosphate_FormReg"/>
</dbReference>
<name>A0AA36BXN8_OCTVU</name>
<dbReference type="GO" id="GO:0006672">
    <property type="term" value="P:ceramide metabolic process"/>
    <property type="evidence" value="ECO:0007669"/>
    <property type="project" value="TreeGrafter"/>
</dbReference>
<dbReference type="Pfam" id="PF00781">
    <property type="entry name" value="DAGK_cat"/>
    <property type="match status" value="1"/>
</dbReference>
<dbReference type="PANTHER" id="PTHR12358:SF111">
    <property type="entry name" value="CERAMIDE KINASE, ISOFORM A"/>
    <property type="match status" value="1"/>
</dbReference>
<gene>
    <name evidence="3" type="ORF">OCTVUL_1B001961</name>
</gene>
<dbReference type="InterPro" id="IPR017438">
    <property type="entry name" value="ATP-NAD_kinase_N"/>
</dbReference>
<dbReference type="GO" id="GO:0016020">
    <property type="term" value="C:membrane"/>
    <property type="evidence" value="ECO:0007669"/>
    <property type="project" value="GOC"/>
</dbReference>
<feature type="domain" description="DAGKc" evidence="2">
    <location>
        <begin position="240"/>
        <end position="339"/>
    </location>
</feature>
<dbReference type="SUPFAM" id="SSF111331">
    <property type="entry name" value="NAD kinase/diacylglycerol kinase-like"/>
    <property type="match status" value="1"/>
</dbReference>
<protein>
    <submittedName>
        <fullName evidence="3">Ceramide kinase-like isoform X1</fullName>
    </submittedName>
</protein>
<dbReference type="SUPFAM" id="SSF101447">
    <property type="entry name" value="Formin homology 2 domain (FH2 domain)"/>
    <property type="match status" value="1"/>
</dbReference>
<reference evidence="3" key="1">
    <citation type="submission" date="2023-08" db="EMBL/GenBank/DDBJ databases">
        <authorList>
            <person name="Alioto T."/>
            <person name="Alioto T."/>
            <person name="Gomez Garrido J."/>
        </authorList>
    </citation>
    <scope>NUCLEOTIDE SEQUENCE</scope>
</reference>